<evidence type="ECO:0000256" key="18">
    <source>
        <dbReference type="SAM" id="Phobius"/>
    </source>
</evidence>
<evidence type="ECO:0000256" key="7">
    <source>
        <dbReference type="ARBA" id="ARBA00022679"/>
    </source>
</evidence>
<comment type="subcellular location">
    <subcellularLocation>
        <location evidence="2">Cell inner membrane</location>
        <topology evidence="2">Multi-pass membrane protein</topology>
    </subcellularLocation>
</comment>
<dbReference type="Gene3D" id="6.10.340.10">
    <property type="match status" value="1"/>
</dbReference>
<dbReference type="SMART" id="SM00448">
    <property type="entry name" value="REC"/>
    <property type="match status" value="1"/>
</dbReference>
<evidence type="ECO:0000256" key="12">
    <source>
        <dbReference type="ARBA" id="ARBA00022989"/>
    </source>
</evidence>
<evidence type="ECO:0000313" key="23">
    <source>
        <dbReference type="EMBL" id="GGF86789.1"/>
    </source>
</evidence>
<evidence type="ECO:0000256" key="15">
    <source>
        <dbReference type="PROSITE-ProRule" id="PRU00110"/>
    </source>
</evidence>
<feature type="coiled-coil region" evidence="17">
    <location>
        <begin position="245"/>
        <end position="293"/>
    </location>
</feature>
<organism evidence="23 24">
    <name type="scientific">Cysteiniphilum litorale</name>
    <dbReference type="NCBI Taxonomy" id="2056700"/>
    <lineage>
        <taxon>Bacteria</taxon>
        <taxon>Pseudomonadati</taxon>
        <taxon>Pseudomonadota</taxon>
        <taxon>Gammaproteobacteria</taxon>
        <taxon>Thiotrichales</taxon>
        <taxon>Fastidiosibacteraceae</taxon>
        <taxon>Cysteiniphilum</taxon>
    </lineage>
</organism>
<evidence type="ECO:0000256" key="11">
    <source>
        <dbReference type="ARBA" id="ARBA00022840"/>
    </source>
</evidence>
<name>A0A8J2Z1V5_9GAMM</name>
<evidence type="ECO:0000256" key="16">
    <source>
        <dbReference type="PROSITE-ProRule" id="PRU00169"/>
    </source>
</evidence>
<dbReference type="CDD" id="cd17546">
    <property type="entry name" value="REC_hyHK_CKI1_RcsC-like"/>
    <property type="match status" value="1"/>
</dbReference>
<reference evidence="23" key="2">
    <citation type="submission" date="2020-09" db="EMBL/GenBank/DDBJ databases">
        <authorList>
            <person name="Sun Q."/>
            <person name="Zhou Y."/>
        </authorList>
    </citation>
    <scope>NUCLEOTIDE SEQUENCE</scope>
    <source>
        <strain evidence="23">CGMCC 1.15758</strain>
    </source>
</reference>
<keyword evidence="7" id="KW-0808">Transferase</keyword>
<dbReference type="Gene3D" id="1.10.287.130">
    <property type="match status" value="1"/>
</dbReference>
<keyword evidence="11" id="KW-0067">ATP-binding</keyword>
<evidence type="ECO:0000259" key="22">
    <source>
        <dbReference type="PROSITE" id="PS50894"/>
    </source>
</evidence>
<dbReference type="Gene3D" id="1.20.120.160">
    <property type="entry name" value="HPT domain"/>
    <property type="match status" value="1"/>
</dbReference>
<evidence type="ECO:0000256" key="6">
    <source>
        <dbReference type="ARBA" id="ARBA00022553"/>
    </source>
</evidence>
<feature type="domain" description="Histidine kinase" evidence="19">
    <location>
        <begin position="300"/>
        <end position="533"/>
    </location>
</feature>
<comment type="caution">
    <text evidence="23">The sequence shown here is derived from an EMBL/GenBank/DDBJ whole genome shotgun (WGS) entry which is preliminary data.</text>
</comment>
<feature type="domain" description="Response regulatory" evidence="20">
    <location>
        <begin position="687"/>
        <end position="803"/>
    </location>
</feature>
<dbReference type="InterPro" id="IPR011006">
    <property type="entry name" value="CheY-like_superfamily"/>
</dbReference>
<feature type="transmembrane region" description="Helical" evidence="18">
    <location>
        <begin position="177"/>
        <end position="197"/>
    </location>
</feature>
<dbReference type="CDD" id="cd00082">
    <property type="entry name" value="HisKA"/>
    <property type="match status" value="1"/>
</dbReference>
<evidence type="ECO:0000256" key="2">
    <source>
        <dbReference type="ARBA" id="ARBA00004429"/>
    </source>
</evidence>
<dbReference type="InterPro" id="IPR003594">
    <property type="entry name" value="HATPase_dom"/>
</dbReference>
<dbReference type="Pfam" id="PF00512">
    <property type="entry name" value="HisKA"/>
    <property type="match status" value="1"/>
</dbReference>
<keyword evidence="9" id="KW-0547">Nucleotide-binding</keyword>
<dbReference type="OrthoDB" id="9792854at2"/>
<dbReference type="FunFam" id="1.10.287.130:FF:000003">
    <property type="entry name" value="Histidine kinase"/>
    <property type="match status" value="1"/>
</dbReference>
<dbReference type="InterPro" id="IPR036890">
    <property type="entry name" value="HATPase_C_sf"/>
</dbReference>
<keyword evidence="17" id="KW-0175">Coiled coil</keyword>
<gene>
    <name evidence="23" type="ORF">GCM10010995_00150</name>
</gene>
<dbReference type="GO" id="GO:0005524">
    <property type="term" value="F:ATP binding"/>
    <property type="evidence" value="ECO:0007669"/>
    <property type="project" value="UniProtKB-KW"/>
</dbReference>
<dbReference type="SUPFAM" id="SSF47226">
    <property type="entry name" value="Histidine-containing phosphotransfer domain, HPT domain"/>
    <property type="match status" value="1"/>
</dbReference>
<evidence type="ECO:0000256" key="4">
    <source>
        <dbReference type="ARBA" id="ARBA00022475"/>
    </source>
</evidence>
<proteinExistence type="predicted"/>
<feature type="modified residue" description="Phosphohistidine" evidence="15">
    <location>
        <position position="891"/>
    </location>
</feature>
<feature type="transmembrane region" description="Helical" evidence="18">
    <location>
        <begin position="12"/>
        <end position="31"/>
    </location>
</feature>
<dbReference type="GO" id="GO:0000155">
    <property type="term" value="F:phosphorelay sensor kinase activity"/>
    <property type="evidence" value="ECO:0007669"/>
    <property type="project" value="InterPro"/>
</dbReference>
<dbReference type="SMART" id="SM00388">
    <property type="entry name" value="HisKA"/>
    <property type="match status" value="1"/>
</dbReference>
<dbReference type="InterPro" id="IPR036097">
    <property type="entry name" value="HisK_dim/P_sf"/>
</dbReference>
<dbReference type="PROSITE" id="PS50894">
    <property type="entry name" value="HPT"/>
    <property type="match status" value="1"/>
</dbReference>
<keyword evidence="13" id="KW-0902">Two-component regulatory system</keyword>
<evidence type="ECO:0000259" key="19">
    <source>
        <dbReference type="PROSITE" id="PS50109"/>
    </source>
</evidence>
<feature type="domain" description="HPt" evidence="22">
    <location>
        <begin position="852"/>
        <end position="945"/>
    </location>
</feature>
<dbReference type="EMBL" id="BMJS01000001">
    <property type="protein sequence ID" value="GGF86789.1"/>
    <property type="molecule type" value="Genomic_DNA"/>
</dbReference>
<evidence type="ECO:0000256" key="14">
    <source>
        <dbReference type="ARBA" id="ARBA00023136"/>
    </source>
</evidence>
<dbReference type="Pfam" id="PF09984">
    <property type="entry name" value="sCache_4"/>
    <property type="match status" value="1"/>
</dbReference>
<keyword evidence="10 23" id="KW-0418">Kinase</keyword>
<dbReference type="SUPFAM" id="SSF55874">
    <property type="entry name" value="ATPase domain of HSP90 chaperone/DNA topoisomerase II/histidine kinase"/>
    <property type="match status" value="1"/>
</dbReference>
<dbReference type="Gene3D" id="3.40.50.2300">
    <property type="match status" value="1"/>
</dbReference>
<dbReference type="InterPro" id="IPR004358">
    <property type="entry name" value="Sig_transdc_His_kin-like_C"/>
</dbReference>
<keyword evidence="14 18" id="KW-0472">Membrane</keyword>
<dbReference type="PROSITE" id="PS50109">
    <property type="entry name" value="HIS_KIN"/>
    <property type="match status" value="1"/>
</dbReference>
<dbReference type="CDD" id="cd06225">
    <property type="entry name" value="HAMP"/>
    <property type="match status" value="1"/>
</dbReference>
<dbReference type="InterPro" id="IPR003661">
    <property type="entry name" value="HisK_dim/P_dom"/>
</dbReference>
<evidence type="ECO:0000259" key="21">
    <source>
        <dbReference type="PROSITE" id="PS50885"/>
    </source>
</evidence>
<keyword evidence="4" id="KW-1003">Cell membrane</keyword>
<evidence type="ECO:0000259" key="20">
    <source>
        <dbReference type="PROSITE" id="PS50110"/>
    </source>
</evidence>
<dbReference type="InterPro" id="IPR036641">
    <property type="entry name" value="HPT_dom_sf"/>
</dbReference>
<dbReference type="SMART" id="SM00387">
    <property type="entry name" value="HATPase_c"/>
    <property type="match status" value="1"/>
</dbReference>
<dbReference type="EC" id="2.7.13.3" evidence="3"/>
<dbReference type="GO" id="GO:0005886">
    <property type="term" value="C:plasma membrane"/>
    <property type="evidence" value="ECO:0007669"/>
    <property type="project" value="UniProtKB-SubCell"/>
</dbReference>
<dbReference type="Pfam" id="PF00072">
    <property type="entry name" value="Response_reg"/>
    <property type="match status" value="1"/>
</dbReference>
<evidence type="ECO:0000256" key="5">
    <source>
        <dbReference type="ARBA" id="ARBA00022519"/>
    </source>
</evidence>
<dbReference type="Gene3D" id="3.30.565.10">
    <property type="entry name" value="Histidine kinase-like ATPase, C-terminal domain"/>
    <property type="match status" value="1"/>
</dbReference>
<dbReference type="PANTHER" id="PTHR45339:SF1">
    <property type="entry name" value="HYBRID SIGNAL TRANSDUCTION HISTIDINE KINASE J"/>
    <property type="match status" value="1"/>
</dbReference>
<dbReference type="InterPro" id="IPR003660">
    <property type="entry name" value="HAMP_dom"/>
</dbReference>
<dbReference type="InterPro" id="IPR005467">
    <property type="entry name" value="His_kinase_dom"/>
</dbReference>
<keyword evidence="12 18" id="KW-1133">Transmembrane helix</keyword>
<dbReference type="FunFam" id="3.30.565.10:FF:000010">
    <property type="entry name" value="Sensor histidine kinase RcsC"/>
    <property type="match status" value="1"/>
</dbReference>
<keyword evidence="5" id="KW-0997">Cell inner membrane</keyword>
<dbReference type="InterPro" id="IPR019247">
    <property type="entry name" value="Histidine_kinase_BarA_N"/>
</dbReference>
<dbReference type="AlphaFoldDB" id="A0A8J2Z1V5"/>
<evidence type="ECO:0000256" key="10">
    <source>
        <dbReference type="ARBA" id="ARBA00022777"/>
    </source>
</evidence>
<dbReference type="Proteomes" id="UP000636949">
    <property type="component" value="Unassembled WGS sequence"/>
</dbReference>
<evidence type="ECO:0000256" key="1">
    <source>
        <dbReference type="ARBA" id="ARBA00000085"/>
    </source>
</evidence>
<evidence type="ECO:0000313" key="24">
    <source>
        <dbReference type="Proteomes" id="UP000636949"/>
    </source>
</evidence>
<keyword evidence="8 18" id="KW-0812">Transmembrane</keyword>
<dbReference type="InterPro" id="IPR001789">
    <property type="entry name" value="Sig_transdc_resp-reg_receiver"/>
</dbReference>
<dbReference type="RefSeq" id="WP_117001367.1">
    <property type="nucleotide sequence ID" value="NZ_BMJS01000001.1"/>
</dbReference>
<dbReference type="CDD" id="cd16922">
    <property type="entry name" value="HATPase_EvgS-ArcB-TorS-like"/>
    <property type="match status" value="1"/>
</dbReference>
<evidence type="ECO:0000256" key="3">
    <source>
        <dbReference type="ARBA" id="ARBA00012438"/>
    </source>
</evidence>
<reference evidence="23" key="1">
    <citation type="journal article" date="2014" name="Int. J. Syst. Evol. Microbiol.">
        <title>Complete genome sequence of Corynebacterium casei LMG S-19264T (=DSM 44701T), isolated from a smear-ripened cheese.</title>
        <authorList>
            <consortium name="US DOE Joint Genome Institute (JGI-PGF)"/>
            <person name="Walter F."/>
            <person name="Albersmeier A."/>
            <person name="Kalinowski J."/>
            <person name="Ruckert C."/>
        </authorList>
    </citation>
    <scope>NUCLEOTIDE SEQUENCE</scope>
    <source>
        <strain evidence="23">CGMCC 1.15758</strain>
    </source>
</reference>
<evidence type="ECO:0000256" key="8">
    <source>
        <dbReference type="ARBA" id="ARBA00022692"/>
    </source>
</evidence>
<evidence type="ECO:0000256" key="9">
    <source>
        <dbReference type="ARBA" id="ARBA00022741"/>
    </source>
</evidence>
<dbReference type="InterPro" id="IPR008207">
    <property type="entry name" value="Sig_transdc_His_kin_Hpt_dom"/>
</dbReference>
<feature type="modified residue" description="4-aspartylphosphate" evidence="16">
    <location>
        <position position="736"/>
    </location>
</feature>
<dbReference type="PROSITE" id="PS50110">
    <property type="entry name" value="RESPONSE_REGULATORY"/>
    <property type="match status" value="1"/>
</dbReference>
<dbReference type="Pfam" id="PF02518">
    <property type="entry name" value="HATPase_c"/>
    <property type="match status" value="1"/>
</dbReference>
<evidence type="ECO:0000256" key="17">
    <source>
        <dbReference type="SAM" id="Coils"/>
    </source>
</evidence>
<dbReference type="PROSITE" id="PS50885">
    <property type="entry name" value="HAMP"/>
    <property type="match status" value="1"/>
</dbReference>
<keyword evidence="6 16" id="KW-0597">Phosphoprotein</keyword>
<dbReference type="PANTHER" id="PTHR45339">
    <property type="entry name" value="HYBRID SIGNAL TRANSDUCTION HISTIDINE KINASE J"/>
    <property type="match status" value="1"/>
</dbReference>
<dbReference type="CDD" id="cd00088">
    <property type="entry name" value="HPT"/>
    <property type="match status" value="1"/>
</dbReference>
<dbReference type="SUPFAM" id="SSF47384">
    <property type="entry name" value="Homodimeric domain of signal transducing histidine kinase"/>
    <property type="match status" value="1"/>
</dbReference>
<evidence type="ECO:0000256" key="13">
    <source>
        <dbReference type="ARBA" id="ARBA00023012"/>
    </source>
</evidence>
<sequence>MLKNVGIRGRMILLTLLPTLTVSALLGFYFISMRFSDLDRNLYIRGEAVTTELVAASEYGLYFDSKIILQNVTDNILSYPDVRMAAIYDRDGNLLTFTGRIPQVNPRFFKENSDLISKKIFMQEGHKNIQFLAPVISRTINPKETSVDKLYTEKDQRIGWVVITLSRENTIMNQYQAIIATLLIVLIGLTVSILFGLRLSGDLINPLFDIINAVKRIKEGALDTKLDGNPPGELKNLEEGVNSMALSLNNAHQEMQSNIKQATRELRHTLKTIERQNIQLDQARKEAIEASEIKSKFLANMSHEIRTPMNGVLGFLDLLAKSKLSSLQREYLETIILSSNNLLSIINDILDFSKIESGNLILEHQPFNLREEITNCMMLFKPKVIEQQVDFGVLLDPHLPQMVIGDALRFCQILTNLVGNALKFTEQGSVRVGIELKAIHNEKSDQNEKNAQSEQVELYVTIKDTGIGLSSEQIAKLFHAFTQADLSTSRKYGGTGLGLTISKTLIEKMHGEIKVESELGHGACFSFNVFFEQGPSVTIERKKPKSIKKLIVYNQSRYACEMFLAHIALLDIEFICCESETALIDSVVEQDTVDIVLIYNTLPEMQKLKQSLIMDLQSFTQANIFLIANMPLNELFDYTHKLDLKNCLNYPYKPNKLVSFLESSLELSETEEADTVGDIPNIQVEKSILIVDDNPINLKLLHILLKTKGYSPVDAFSAKEALSLAQKQKFMMVLTDVHMPEMDGVELCHALRQDQRYQNTPIIAVTADVVEGQGESLLQEGFDAIQIKPIDDNALSELLMHYLGSNELSLPTKNDEKNENFEHISELSNKNAAVDDEIYIDIELASGLAGGNVVFAKEMLAAFMGSLNSAVEEIVSAYENNEGKHLRDLVHKLHGGASYCGVPALKNKLAQLEKALQHNNYTIDAIVLEKYEQFVMVCDKTIQAYHQYNQ</sequence>
<dbReference type="PRINTS" id="PR00344">
    <property type="entry name" value="BCTRLSENSOR"/>
</dbReference>
<protein>
    <recommendedName>
        <fullName evidence="3">histidine kinase</fullName>
        <ecNumber evidence="3">2.7.13.3</ecNumber>
    </recommendedName>
</protein>
<feature type="domain" description="HAMP" evidence="21">
    <location>
        <begin position="201"/>
        <end position="253"/>
    </location>
</feature>
<dbReference type="Pfam" id="PF01627">
    <property type="entry name" value="Hpt"/>
    <property type="match status" value="1"/>
</dbReference>
<comment type="catalytic activity">
    <reaction evidence="1">
        <text>ATP + protein L-histidine = ADP + protein N-phospho-L-histidine.</text>
        <dbReference type="EC" id="2.7.13.3"/>
    </reaction>
</comment>
<dbReference type="SUPFAM" id="SSF52172">
    <property type="entry name" value="CheY-like"/>
    <property type="match status" value="1"/>
</dbReference>
<accession>A0A8J2Z1V5</accession>
<keyword evidence="24" id="KW-1185">Reference proteome</keyword>